<dbReference type="AlphaFoldDB" id="A0A9X6ZXC3"/>
<reference evidence="1 2" key="1">
    <citation type="submission" date="2017-09" db="EMBL/GenBank/DDBJ databases">
        <title>Large-scale bioinformatics analysis of Bacillus genomes uncovers conserved roles of natural products in bacterial physiology.</title>
        <authorList>
            <consortium name="Agbiome Team Llc"/>
            <person name="Bleich R.M."/>
            <person name="Grubbs K.J."/>
            <person name="Santa Maria K.C."/>
            <person name="Allen S.E."/>
            <person name="Farag S."/>
            <person name="Shank E.A."/>
            <person name="Bowers A."/>
        </authorList>
    </citation>
    <scope>NUCLEOTIDE SEQUENCE [LARGE SCALE GENOMIC DNA]</scope>
    <source>
        <strain evidence="1 2">AFS083741</strain>
    </source>
</reference>
<protein>
    <submittedName>
        <fullName evidence="1">DNA-binding response regulator</fullName>
    </submittedName>
</protein>
<dbReference type="EMBL" id="NUWJ01000239">
    <property type="protein sequence ID" value="PFK10243.1"/>
    <property type="molecule type" value="Genomic_DNA"/>
</dbReference>
<accession>A0A9X6ZXC3</accession>
<gene>
    <name evidence="1" type="ORF">COI98_24205</name>
</gene>
<evidence type="ECO:0000313" key="2">
    <source>
        <dbReference type="Proteomes" id="UP000224413"/>
    </source>
</evidence>
<proteinExistence type="predicted"/>
<evidence type="ECO:0000313" key="1">
    <source>
        <dbReference type="EMBL" id="PFK10243.1"/>
    </source>
</evidence>
<organism evidence="1 2">
    <name type="scientific">Bacillus cereus</name>
    <dbReference type="NCBI Taxonomy" id="1396"/>
    <lineage>
        <taxon>Bacteria</taxon>
        <taxon>Bacillati</taxon>
        <taxon>Bacillota</taxon>
        <taxon>Bacilli</taxon>
        <taxon>Bacillales</taxon>
        <taxon>Bacillaceae</taxon>
        <taxon>Bacillus</taxon>
        <taxon>Bacillus cereus group</taxon>
    </lineage>
</organism>
<name>A0A9X6ZXC3_BACCE</name>
<keyword evidence="1" id="KW-0238">DNA-binding</keyword>
<sequence length="26" mass="2968">MFMYQANILLVDDETAILQLLTVLAQ</sequence>
<dbReference type="GO" id="GO:0003677">
    <property type="term" value="F:DNA binding"/>
    <property type="evidence" value="ECO:0007669"/>
    <property type="project" value="UniProtKB-KW"/>
</dbReference>
<comment type="caution">
    <text evidence="1">The sequence shown here is derived from an EMBL/GenBank/DDBJ whole genome shotgun (WGS) entry which is preliminary data.</text>
</comment>
<dbReference type="Proteomes" id="UP000224413">
    <property type="component" value="Unassembled WGS sequence"/>
</dbReference>
<feature type="non-terminal residue" evidence="1">
    <location>
        <position position="26"/>
    </location>
</feature>